<feature type="region of interest" description="Disordered" evidence="1">
    <location>
        <begin position="66"/>
        <end position="137"/>
    </location>
</feature>
<reference evidence="3 4" key="1">
    <citation type="submission" date="2014-03" db="EMBL/GenBank/DDBJ databases">
        <title>Genomics of Bifidobacteria.</title>
        <authorList>
            <person name="Ventura M."/>
            <person name="Milani C."/>
            <person name="Lugli G.A."/>
        </authorList>
    </citation>
    <scope>NUCLEOTIDE SEQUENCE [LARGE SCALE GENOMIC DNA]</scope>
    <source>
        <strain evidence="3 4">LMG 21811</strain>
    </source>
</reference>
<keyword evidence="4" id="KW-1185">Reference proteome</keyword>
<dbReference type="eggNOG" id="COG5479">
    <property type="taxonomic scope" value="Bacteria"/>
</dbReference>
<dbReference type="Proteomes" id="UP000029078">
    <property type="component" value="Unassembled WGS sequence"/>
</dbReference>
<dbReference type="AlphaFoldDB" id="A0A087CRY2"/>
<gene>
    <name evidence="3" type="ORF">BRUM_1471</name>
</gene>
<dbReference type="SUPFAM" id="SSF55486">
    <property type="entry name" value="Metalloproteases ('zincins'), catalytic domain"/>
    <property type="match status" value="1"/>
</dbReference>
<evidence type="ECO:0000313" key="3">
    <source>
        <dbReference type="EMBL" id="KFI86032.1"/>
    </source>
</evidence>
<dbReference type="Pfam" id="PF11350">
    <property type="entry name" value="DUF3152"/>
    <property type="match status" value="1"/>
</dbReference>
<comment type="caution">
    <text evidence="3">The sequence shown here is derived from an EMBL/GenBank/DDBJ whole genome shotgun (WGS) entry which is preliminary data.</text>
</comment>
<organism evidence="3 4">
    <name type="scientific">Bifidobacterium ruminantium</name>
    <dbReference type="NCBI Taxonomy" id="78346"/>
    <lineage>
        <taxon>Bacteria</taxon>
        <taxon>Bacillati</taxon>
        <taxon>Actinomycetota</taxon>
        <taxon>Actinomycetes</taxon>
        <taxon>Bifidobacteriales</taxon>
        <taxon>Bifidobacteriaceae</taxon>
        <taxon>Bifidobacterium</taxon>
    </lineage>
</organism>
<name>A0A087CRY2_BIFRU</name>
<accession>A0A087CRY2</accession>
<feature type="compositionally biased region" description="Basic and acidic residues" evidence="1">
    <location>
        <begin position="90"/>
        <end position="112"/>
    </location>
</feature>
<dbReference type="STRING" id="78346.BRUM_1471"/>
<evidence type="ECO:0000313" key="4">
    <source>
        <dbReference type="Proteomes" id="UP000029078"/>
    </source>
</evidence>
<protein>
    <submittedName>
        <fullName evidence="3">Putative membrane protein</fullName>
    </submittedName>
</protein>
<proteinExistence type="predicted"/>
<dbReference type="EMBL" id="JGZL01000015">
    <property type="protein sequence ID" value="KFI86032.1"/>
    <property type="molecule type" value="Genomic_DNA"/>
</dbReference>
<sequence length="315" mass="34764">MKRIRHIIRALDPKAYAGMNRRERLEALRIRRFAAVALVLFLVVAMMTSCSVHAMSVRMSSRTQATAQTEKSVASAKGNAGKTSGKTRRTTAEKRASEKRSAEKRASEKQSSEEQPQEESAADKALRAQSAALSDEDRNRILDQARKTAQNSGNPVVQYHYCVATRGDVGSADDFANAAFRILNDEHGWPRAGAVFERSTDGDCDFDLVLSQASQMPSFSPSCSVQYSCRVGQNVIVNDDRWKGAVQSWLDAGGDLARYRVMVINHEVGHRLGHIDNETTCAGEGQLAPLMQEQSMHLDGCKVNEYPLDSELWIG</sequence>
<dbReference type="InterPro" id="IPR022603">
    <property type="entry name" value="DUF3152"/>
</dbReference>
<feature type="domain" description="DUF3152" evidence="2">
    <location>
        <begin position="157"/>
        <end position="303"/>
    </location>
</feature>
<evidence type="ECO:0000259" key="2">
    <source>
        <dbReference type="Pfam" id="PF11350"/>
    </source>
</evidence>
<evidence type="ECO:0000256" key="1">
    <source>
        <dbReference type="SAM" id="MobiDB-lite"/>
    </source>
</evidence>